<dbReference type="EMBL" id="OOIP01000004">
    <property type="protein sequence ID" value="SPO36578.1"/>
    <property type="molecule type" value="Genomic_DNA"/>
</dbReference>
<keyword evidence="3" id="KW-1185">Reference proteome</keyword>
<dbReference type="Proteomes" id="UP000323386">
    <property type="component" value="Unassembled WGS sequence"/>
</dbReference>
<feature type="compositionally biased region" description="Basic and acidic residues" evidence="1">
    <location>
        <begin position="87"/>
        <end position="107"/>
    </location>
</feature>
<evidence type="ECO:0000313" key="3">
    <source>
        <dbReference type="Proteomes" id="UP000323386"/>
    </source>
</evidence>
<protein>
    <submittedName>
        <fullName evidence="2">Uncharacterized protein</fullName>
    </submittedName>
</protein>
<dbReference type="AlphaFoldDB" id="A0A5C3EWI2"/>
<feature type="compositionally biased region" description="Basic and acidic residues" evidence="1">
    <location>
        <begin position="1"/>
        <end position="10"/>
    </location>
</feature>
<feature type="region of interest" description="Disordered" evidence="1">
    <location>
        <begin position="46"/>
        <end position="118"/>
    </location>
</feature>
<evidence type="ECO:0000313" key="2">
    <source>
        <dbReference type="EMBL" id="SPO36578.1"/>
    </source>
</evidence>
<organism evidence="2 3">
    <name type="scientific">Pseudozyma flocculosa</name>
    <dbReference type="NCBI Taxonomy" id="84751"/>
    <lineage>
        <taxon>Eukaryota</taxon>
        <taxon>Fungi</taxon>
        <taxon>Dikarya</taxon>
        <taxon>Basidiomycota</taxon>
        <taxon>Ustilaginomycotina</taxon>
        <taxon>Ustilaginomycetes</taxon>
        <taxon>Ustilaginales</taxon>
        <taxon>Ustilaginaceae</taxon>
        <taxon>Pseudozyma</taxon>
    </lineage>
</organism>
<evidence type="ECO:0000256" key="1">
    <source>
        <dbReference type="SAM" id="MobiDB-lite"/>
    </source>
</evidence>
<name>A0A5C3EWI2_9BASI</name>
<proteinExistence type="predicted"/>
<feature type="region of interest" description="Disordered" evidence="1">
    <location>
        <begin position="1"/>
        <end position="26"/>
    </location>
</feature>
<sequence length="118" mass="12585">MEKGAVRRQDGPLGWRSAPGRDECRGPGRAACVEACWAMLDVRSERQGEQSGGEGVATHGHGQGCMQAKGKVDDRWSMVASGAGKETGSRRGWPEDSRSGKWPEASKGRLNGAFAEGR</sequence>
<gene>
    <name evidence="2" type="ORF">PSFLO_02049</name>
</gene>
<reference evidence="2 3" key="1">
    <citation type="submission" date="2018-03" db="EMBL/GenBank/DDBJ databases">
        <authorList>
            <person name="Guldener U."/>
        </authorList>
    </citation>
    <scope>NUCLEOTIDE SEQUENCE [LARGE SCALE GENOMIC DNA]</scope>
    <source>
        <strain evidence="2 3">DAOM196992</strain>
    </source>
</reference>
<accession>A0A5C3EWI2</accession>